<proteinExistence type="predicted"/>
<organism evidence="1">
    <name type="scientific">Rhizophora mucronata</name>
    <name type="common">Asiatic mangrove</name>
    <dbReference type="NCBI Taxonomy" id="61149"/>
    <lineage>
        <taxon>Eukaryota</taxon>
        <taxon>Viridiplantae</taxon>
        <taxon>Streptophyta</taxon>
        <taxon>Embryophyta</taxon>
        <taxon>Tracheophyta</taxon>
        <taxon>Spermatophyta</taxon>
        <taxon>Magnoliopsida</taxon>
        <taxon>eudicotyledons</taxon>
        <taxon>Gunneridae</taxon>
        <taxon>Pentapetalae</taxon>
        <taxon>rosids</taxon>
        <taxon>fabids</taxon>
        <taxon>Malpighiales</taxon>
        <taxon>Rhizophoraceae</taxon>
        <taxon>Rhizophora</taxon>
    </lineage>
</organism>
<accession>A0A2P2QIG3</accession>
<dbReference type="EMBL" id="GGEC01086262">
    <property type="protein sequence ID" value="MBX66746.1"/>
    <property type="molecule type" value="Transcribed_RNA"/>
</dbReference>
<name>A0A2P2QIG3_RHIMU</name>
<evidence type="ECO:0000313" key="1">
    <source>
        <dbReference type="EMBL" id="MBX66746.1"/>
    </source>
</evidence>
<dbReference type="AlphaFoldDB" id="A0A2P2QIG3"/>
<reference evidence="1" key="1">
    <citation type="submission" date="2018-02" db="EMBL/GenBank/DDBJ databases">
        <title>Rhizophora mucronata_Transcriptome.</title>
        <authorList>
            <person name="Meera S.P."/>
            <person name="Sreeshan A."/>
            <person name="Augustine A."/>
        </authorList>
    </citation>
    <scope>NUCLEOTIDE SEQUENCE</scope>
    <source>
        <tissue evidence="1">Leaf</tissue>
    </source>
</reference>
<protein>
    <submittedName>
        <fullName evidence="1">Uncharacterized protein</fullName>
    </submittedName>
</protein>
<sequence>MLRSLSLSLLVLFIYLLLQ</sequence>